<dbReference type="PANTHER" id="PTHR35869">
    <property type="entry name" value="OUTER-MEMBRANE LIPOPROTEIN CARRIER PROTEIN"/>
    <property type="match status" value="1"/>
</dbReference>
<sequence>MSFPQNHSGRAIAGKRKGRGWRLALAAALCSLSLTGPLSAAVPASAESADVEKAENYLNGITTFKAHFMQVNPDGATAEGTVYLWRPGRLRLDYDPPSPIEVVADGNFLIYYDKQLQQVSYLGLDSTPAGILVRPAIKLNGEDLKVTKVGHQPGIMNVTVIKAADPSQGRITLVFTESPFQLRQWQVTDPQGQVTTVSLFDASTGLTFDKDLFYFKDPKLGHGPDLSTSGR</sequence>
<gene>
    <name evidence="3" type="ORF">CWS72_25105</name>
</gene>
<feature type="chain" id="PRO_5014950068" evidence="2">
    <location>
        <begin position="41"/>
        <end position="231"/>
    </location>
</feature>
<accession>A0A2N3PN18</accession>
<comment type="caution">
    <text evidence="3">The sequence shown here is derived from an EMBL/GenBank/DDBJ whole genome shotgun (WGS) entry which is preliminary data.</text>
</comment>
<keyword evidence="1 2" id="KW-0732">Signal</keyword>
<dbReference type="Gene3D" id="2.50.20.10">
    <property type="entry name" value="Lipoprotein localisation LolA/LolB/LppX"/>
    <property type="match status" value="1"/>
</dbReference>
<protein>
    <submittedName>
        <fullName evidence="3">Outer membrane lipoprotein carrier protein LolA</fullName>
    </submittedName>
</protein>
<keyword evidence="4" id="KW-1185">Reference proteome</keyword>
<proteinExistence type="predicted"/>
<keyword evidence="3" id="KW-0449">Lipoprotein</keyword>
<dbReference type="OrthoDB" id="9800501at2"/>
<dbReference type="CDD" id="cd16325">
    <property type="entry name" value="LolA"/>
    <property type="match status" value="1"/>
</dbReference>
<evidence type="ECO:0000313" key="4">
    <source>
        <dbReference type="Proteomes" id="UP000233293"/>
    </source>
</evidence>
<feature type="signal peptide" evidence="2">
    <location>
        <begin position="1"/>
        <end position="40"/>
    </location>
</feature>
<evidence type="ECO:0000313" key="3">
    <source>
        <dbReference type="EMBL" id="PKU21792.1"/>
    </source>
</evidence>
<name>A0A2N3PN18_9PROT</name>
<dbReference type="PANTHER" id="PTHR35869:SF1">
    <property type="entry name" value="OUTER-MEMBRANE LIPOPROTEIN CARRIER PROTEIN"/>
    <property type="match status" value="1"/>
</dbReference>
<dbReference type="InterPro" id="IPR004564">
    <property type="entry name" value="OM_lipoprot_carrier_LolA-like"/>
</dbReference>
<dbReference type="Proteomes" id="UP000233293">
    <property type="component" value="Unassembled WGS sequence"/>
</dbReference>
<dbReference type="InterPro" id="IPR029046">
    <property type="entry name" value="LolA/LolB/LppX"/>
</dbReference>
<dbReference type="Pfam" id="PF03548">
    <property type="entry name" value="LolA"/>
    <property type="match status" value="1"/>
</dbReference>
<dbReference type="RefSeq" id="WP_101253402.1">
    <property type="nucleotide sequence ID" value="NZ_PIUM01000044.1"/>
</dbReference>
<evidence type="ECO:0000256" key="2">
    <source>
        <dbReference type="SAM" id="SignalP"/>
    </source>
</evidence>
<dbReference type="EMBL" id="PIUM01000044">
    <property type="protein sequence ID" value="PKU21792.1"/>
    <property type="molecule type" value="Genomic_DNA"/>
</dbReference>
<dbReference type="SUPFAM" id="SSF89392">
    <property type="entry name" value="Prokaryotic lipoproteins and lipoprotein localization factors"/>
    <property type="match status" value="1"/>
</dbReference>
<reference evidence="4" key="1">
    <citation type="submission" date="2017-12" db="EMBL/GenBank/DDBJ databases">
        <title>Draft genome sequence of Telmatospirillum siberiense 26-4b1T, an acidotolerant peatland alphaproteobacterium potentially involved in sulfur cycling.</title>
        <authorList>
            <person name="Hausmann B."/>
            <person name="Pjevac P."/>
            <person name="Schreck K."/>
            <person name="Herbold C.W."/>
            <person name="Daims H."/>
            <person name="Wagner M."/>
            <person name="Pester M."/>
            <person name="Loy A."/>
        </authorList>
    </citation>
    <scope>NUCLEOTIDE SEQUENCE [LARGE SCALE GENOMIC DNA]</scope>
    <source>
        <strain evidence="4">26-4b1</strain>
    </source>
</reference>
<dbReference type="AlphaFoldDB" id="A0A2N3PN18"/>
<organism evidence="3 4">
    <name type="scientific">Telmatospirillum siberiense</name>
    <dbReference type="NCBI Taxonomy" id="382514"/>
    <lineage>
        <taxon>Bacteria</taxon>
        <taxon>Pseudomonadati</taxon>
        <taxon>Pseudomonadota</taxon>
        <taxon>Alphaproteobacteria</taxon>
        <taxon>Rhodospirillales</taxon>
        <taxon>Rhodospirillaceae</taxon>
        <taxon>Telmatospirillum</taxon>
    </lineage>
</organism>
<evidence type="ECO:0000256" key="1">
    <source>
        <dbReference type="ARBA" id="ARBA00022729"/>
    </source>
</evidence>